<protein>
    <submittedName>
        <fullName evidence="1">Terminase</fullName>
    </submittedName>
</protein>
<proteinExistence type="predicted"/>
<reference evidence="1" key="1">
    <citation type="journal article" date="2021" name="Proc. Natl. Acad. Sci. U.S.A.">
        <title>A Catalog of Tens of Thousands of Viruses from Human Metagenomes Reveals Hidden Associations with Chronic Diseases.</title>
        <authorList>
            <person name="Tisza M.J."/>
            <person name="Buck C.B."/>
        </authorList>
    </citation>
    <scope>NUCLEOTIDE SEQUENCE</scope>
    <source>
        <strain evidence="1">Ct7EW56</strain>
    </source>
</reference>
<name>A0A8S5LRZ9_9CAUD</name>
<sequence>MASKELINTVNQYDNFIKTHLVDESVISAYVEACKVAINGEKDIDYGLQLTKRSKGIIEQFCMKKTGGTIWDLEKYAFEHEVNYELVDQYYNTLLLEAPHFFHSYLLYLEKDREESERFYQPKMKQLNKHGLIQSMQDLEDDKYNRLCISMPPGTQKTTLEKFFCSWIIGKHPKDYSLFFSHSNEITGKFYKGVLDITTDDKEYKWNVIFPDLPLQSTNAQAQEANFGKYKAFSSIQCSSIGAKNAGKVRTNRYLYCDDLIGSIEEALNPAILDKIWRIYGVDLKQRKLNEQVKEVIIMTRWSTKDIIGHIIELYGNDPKLKIISIPDIDPQTGKSNFDYEYNGMSVEFFADQALTMDDVSYRCLYKQDPIEREGLLYPENKIMRYKELPNTKIKRITGQCDTKSRGTDLYVFPCLVEFEGYEGIYYCTDTICNDSADYEKQYEDSANLIVDNEMHDCDFESNQGGDRVANEVRKRVEEKGWLCNISDTATETNKEARIFQCSGWVLQHIVFKDSSLYDPKSDYGTMMGWLLRYSVSGKNLHDDVPDVFSNFALRMKTGGRTREAKIISSPI</sequence>
<evidence type="ECO:0000313" key="1">
    <source>
        <dbReference type="EMBL" id="DAD72623.1"/>
    </source>
</evidence>
<dbReference type="EMBL" id="BK015904">
    <property type="protein sequence ID" value="DAD72623.1"/>
    <property type="molecule type" value="Genomic_DNA"/>
</dbReference>
<organism evidence="1">
    <name type="scientific">Siphoviridae sp. ct7EW56</name>
    <dbReference type="NCBI Taxonomy" id="2827562"/>
    <lineage>
        <taxon>Viruses</taxon>
        <taxon>Duplodnaviria</taxon>
        <taxon>Heunggongvirae</taxon>
        <taxon>Uroviricota</taxon>
        <taxon>Caudoviricetes</taxon>
    </lineage>
</organism>
<accession>A0A8S5LRZ9</accession>